<organism evidence="8 9">
    <name type="scientific">Strongylus vulgaris</name>
    <name type="common">Blood worm</name>
    <dbReference type="NCBI Taxonomy" id="40348"/>
    <lineage>
        <taxon>Eukaryota</taxon>
        <taxon>Metazoa</taxon>
        <taxon>Ecdysozoa</taxon>
        <taxon>Nematoda</taxon>
        <taxon>Chromadorea</taxon>
        <taxon>Rhabditida</taxon>
        <taxon>Rhabditina</taxon>
        <taxon>Rhabditomorpha</taxon>
        <taxon>Strongyloidea</taxon>
        <taxon>Strongylidae</taxon>
        <taxon>Strongylus</taxon>
    </lineage>
</organism>
<comment type="similarity">
    <text evidence="2">Belongs to the biopterin-dependent aromatic amino acid hydroxylase family.</text>
</comment>
<comment type="cofactor">
    <cofactor evidence="1">
        <name>Fe(2+)</name>
        <dbReference type="ChEBI" id="CHEBI:29033"/>
    </cofactor>
</comment>
<dbReference type="InterPro" id="IPR036951">
    <property type="entry name" value="ArAA_hydroxylase_sf"/>
</dbReference>
<protein>
    <recommendedName>
        <fullName evidence="7">Biopterin-dependent aromatic amino acid hydroxylase family profile domain-containing protein</fullName>
    </recommendedName>
</protein>
<dbReference type="InterPro" id="IPR036329">
    <property type="entry name" value="Aro-AA_hydroxylase_C_sf"/>
</dbReference>
<dbReference type="InterPro" id="IPR019774">
    <property type="entry name" value="Aromatic-AA_hydroxylase_C"/>
</dbReference>
<evidence type="ECO:0000313" key="8">
    <source>
        <dbReference type="EMBL" id="VDM73250.1"/>
    </source>
</evidence>
<dbReference type="PROSITE" id="PS51410">
    <property type="entry name" value="BH4_AAA_HYDROXYL_2"/>
    <property type="match status" value="1"/>
</dbReference>
<keyword evidence="5" id="KW-0408">Iron</keyword>
<keyword evidence="3" id="KW-0479">Metal-binding</keyword>
<evidence type="ECO:0000256" key="2">
    <source>
        <dbReference type="ARBA" id="ARBA00009712"/>
    </source>
</evidence>
<dbReference type="EMBL" id="UYYB01029671">
    <property type="protein sequence ID" value="VDM73250.1"/>
    <property type="molecule type" value="Genomic_DNA"/>
</dbReference>
<sequence>MLSDTERGFKDPDYRKRRMMFADIALNYKHGEPIPRIDYTESEKKTWGIIYRKLRELHKKWILSHLVH</sequence>
<evidence type="ECO:0000256" key="3">
    <source>
        <dbReference type="ARBA" id="ARBA00022723"/>
    </source>
</evidence>
<keyword evidence="6" id="KW-0503">Monooxygenase</keyword>
<evidence type="ECO:0000313" key="9">
    <source>
        <dbReference type="Proteomes" id="UP000270094"/>
    </source>
</evidence>
<reference evidence="8 9" key="1">
    <citation type="submission" date="2018-11" db="EMBL/GenBank/DDBJ databases">
        <authorList>
            <consortium name="Pathogen Informatics"/>
        </authorList>
    </citation>
    <scope>NUCLEOTIDE SEQUENCE [LARGE SCALE GENOMIC DNA]</scope>
</reference>
<dbReference type="GO" id="GO:0005506">
    <property type="term" value="F:iron ion binding"/>
    <property type="evidence" value="ECO:0007669"/>
    <property type="project" value="InterPro"/>
</dbReference>
<dbReference type="OrthoDB" id="983542at2759"/>
<dbReference type="Proteomes" id="UP000270094">
    <property type="component" value="Unassembled WGS sequence"/>
</dbReference>
<dbReference type="InterPro" id="IPR001273">
    <property type="entry name" value="ArAA_hydroxylase"/>
</dbReference>
<evidence type="ECO:0000256" key="5">
    <source>
        <dbReference type="ARBA" id="ARBA00023004"/>
    </source>
</evidence>
<feature type="domain" description="Biopterin-dependent aromatic amino acid hydroxylase family profile" evidence="7">
    <location>
        <begin position="1"/>
        <end position="68"/>
    </location>
</feature>
<accession>A0A3P7IJQ6</accession>
<dbReference type="PANTHER" id="PTHR11473:SF16">
    <property type="entry name" value="TRYPTOPHAN 5-HYDROXYLASE 2"/>
    <property type="match status" value="1"/>
</dbReference>
<dbReference type="PANTHER" id="PTHR11473">
    <property type="entry name" value="AROMATIC AMINO ACID HYDROXYLASE"/>
    <property type="match status" value="1"/>
</dbReference>
<evidence type="ECO:0000256" key="6">
    <source>
        <dbReference type="ARBA" id="ARBA00023033"/>
    </source>
</evidence>
<evidence type="ECO:0000256" key="1">
    <source>
        <dbReference type="ARBA" id="ARBA00001954"/>
    </source>
</evidence>
<evidence type="ECO:0000256" key="4">
    <source>
        <dbReference type="ARBA" id="ARBA00023002"/>
    </source>
</evidence>
<name>A0A3P7IJQ6_STRVU</name>
<dbReference type="Gene3D" id="1.10.800.10">
    <property type="entry name" value="Aromatic amino acid hydroxylase"/>
    <property type="match status" value="1"/>
</dbReference>
<dbReference type="GO" id="GO:0009072">
    <property type="term" value="P:aromatic amino acid metabolic process"/>
    <property type="evidence" value="ECO:0007669"/>
    <property type="project" value="InterPro"/>
</dbReference>
<keyword evidence="4" id="KW-0560">Oxidoreductase</keyword>
<dbReference type="AlphaFoldDB" id="A0A3P7IJQ6"/>
<evidence type="ECO:0000259" key="7">
    <source>
        <dbReference type="PROSITE" id="PS51410"/>
    </source>
</evidence>
<dbReference type="Pfam" id="PF00351">
    <property type="entry name" value="Biopterin_H"/>
    <property type="match status" value="1"/>
</dbReference>
<gene>
    <name evidence="8" type="ORF">SVUK_LOCUS8248</name>
</gene>
<keyword evidence="9" id="KW-1185">Reference proteome</keyword>
<proteinExistence type="inferred from homology"/>
<dbReference type="SUPFAM" id="SSF56534">
    <property type="entry name" value="Aromatic aminoacid monoxygenases, catalytic and oligomerization domains"/>
    <property type="match status" value="1"/>
</dbReference>
<dbReference type="GO" id="GO:0043005">
    <property type="term" value="C:neuron projection"/>
    <property type="evidence" value="ECO:0007669"/>
    <property type="project" value="TreeGrafter"/>
</dbReference>
<dbReference type="GO" id="GO:0004510">
    <property type="term" value="F:tryptophan 5-monooxygenase activity"/>
    <property type="evidence" value="ECO:0007669"/>
    <property type="project" value="TreeGrafter"/>
</dbReference>